<protein>
    <submittedName>
        <fullName evidence="2">Serine protease</fullName>
    </submittedName>
</protein>
<keyword evidence="2" id="KW-0645">Protease</keyword>
<dbReference type="PANTHER" id="PTHR43019:SF23">
    <property type="entry name" value="PROTEASE DO-LIKE 5, CHLOROPLASTIC"/>
    <property type="match status" value="1"/>
</dbReference>
<dbReference type="GO" id="GO:0006508">
    <property type="term" value="P:proteolysis"/>
    <property type="evidence" value="ECO:0007669"/>
    <property type="project" value="UniProtKB-KW"/>
</dbReference>
<dbReference type="SUPFAM" id="SSF50494">
    <property type="entry name" value="Trypsin-like serine proteases"/>
    <property type="match status" value="1"/>
</dbReference>
<keyword evidence="2" id="KW-0378">Hydrolase</keyword>
<comment type="caution">
    <text evidence="2">The sequence shown here is derived from an EMBL/GenBank/DDBJ whole genome shotgun (WGS) entry which is preliminary data.</text>
</comment>
<reference evidence="2" key="1">
    <citation type="submission" date="2022-03" db="EMBL/GenBank/DDBJ databases">
        <title>Streptomyces 7R015 and 7R016 isolated from Barleria lupulina in Thailand.</title>
        <authorList>
            <person name="Kanchanasin P."/>
            <person name="Phongsopitanun W."/>
            <person name="Tanasupawat S."/>
        </authorList>
    </citation>
    <scope>NUCLEOTIDE SEQUENCE</scope>
    <source>
        <strain evidence="2">7R016</strain>
    </source>
</reference>
<dbReference type="PANTHER" id="PTHR43019">
    <property type="entry name" value="SERINE ENDOPROTEASE DEGS"/>
    <property type="match status" value="1"/>
</dbReference>
<sequence>MTDVAWHARIVCGNEVGAGFLVSARRVLTCAHVVRASATSEVTVSFPNSRSLGPLSATVTALGGWAGDAADPGDLAVLELGREVPLEPARFAPVGAELAGDPAPTLVAYGFPKGYDEGMLARYHAVPGALVRDEWRQLEAVTAHGQALAPGFSGAAVTLADGRVVGMVSTVVGARDGRVGRMLPTQVMARYWPELGALLATPDREGDALRRLHALVRRAVAEGLDCDPNRVFLDAVGPFGPGLPTREGFASLGAAAGYVQWEVEDGEAVTRFADRLQELLDAPPARPAAVPVWSPIVVEMDRSGAGPDQVTVEVSAYRDGQRRRVASRRLPRAAVRAFVQRGIDEAFTQLAPGAEELITFVLPREWLNEPVASWECGADDPTPLGCAYPLVVVDRSRHRSGRLRHQLAKRWQKLDTCPGARLHRVDCGSGERPQSLRKRLRDDDADLTGFAYPPTGAPPHFEVGLNTPVAILLWPRTGCTDPAHDGPCPGTTFLDELTDRLTGVPPAELPREVMELRETAEADEHPDRHWARTVQLLWDDPRCFPEPAALLHSPVA</sequence>
<feature type="domain" description="vWA-MoxR associated protein C-terminal" evidence="1">
    <location>
        <begin position="308"/>
        <end position="541"/>
    </location>
</feature>
<proteinExistence type="predicted"/>
<accession>A0ABS9XCV9</accession>
<organism evidence="2 3">
    <name type="scientific">Streptomyces spinosisporus</name>
    <dbReference type="NCBI Taxonomy" id="2927582"/>
    <lineage>
        <taxon>Bacteria</taxon>
        <taxon>Bacillati</taxon>
        <taxon>Actinomycetota</taxon>
        <taxon>Actinomycetes</taxon>
        <taxon>Kitasatosporales</taxon>
        <taxon>Streptomycetaceae</taxon>
        <taxon>Streptomyces</taxon>
    </lineage>
</organism>
<dbReference type="Pfam" id="PF13365">
    <property type="entry name" value="Trypsin_2"/>
    <property type="match status" value="1"/>
</dbReference>
<dbReference type="Pfam" id="PF20028">
    <property type="entry name" value="VMAP-C"/>
    <property type="match status" value="1"/>
</dbReference>
<dbReference type="RefSeq" id="WP_242709053.1">
    <property type="nucleotide sequence ID" value="NZ_JALDAX010000003.1"/>
</dbReference>
<dbReference type="GO" id="GO:0008233">
    <property type="term" value="F:peptidase activity"/>
    <property type="evidence" value="ECO:0007669"/>
    <property type="project" value="UniProtKB-KW"/>
</dbReference>
<dbReference type="EMBL" id="JALDAX010000003">
    <property type="protein sequence ID" value="MCI3239885.1"/>
    <property type="molecule type" value="Genomic_DNA"/>
</dbReference>
<evidence type="ECO:0000313" key="2">
    <source>
        <dbReference type="EMBL" id="MCI3239885.1"/>
    </source>
</evidence>
<dbReference type="InterPro" id="IPR045450">
    <property type="entry name" value="VMAP_C"/>
</dbReference>
<name>A0ABS9XCV9_9ACTN</name>
<evidence type="ECO:0000259" key="1">
    <source>
        <dbReference type="Pfam" id="PF20028"/>
    </source>
</evidence>
<evidence type="ECO:0000313" key="3">
    <source>
        <dbReference type="Proteomes" id="UP001165270"/>
    </source>
</evidence>
<dbReference type="Proteomes" id="UP001165270">
    <property type="component" value="Unassembled WGS sequence"/>
</dbReference>
<keyword evidence="3" id="KW-1185">Reference proteome</keyword>
<dbReference type="InterPro" id="IPR009003">
    <property type="entry name" value="Peptidase_S1_PA"/>
</dbReference>
<dbReference type="Gene3D" id="2.40.10.120">
    <property type="match status" value="1"/>
</dbReference>
<gene>
    <name evidence="2" type="ORF">MQN93_09145</name>
</gene>